<reference evidence="7 8" key="1">
    <citation type="journal article" date="2019" name="Int. J. Syst. Evol. Microbiol.">
        <title>The Global Catalogue of Microorganisms (GCM) 10K type strain sequencing project: providing services to taxonomists for standard genome sequencing and annotation.</title>
        <authorList>
            <consortium name="The Broad Institute Genomics Platform"/>
            <consortium name="The Broad Institute Genome Sequencing Center for Infectious Disease"/>
            <person name="Wu L."/>
            <person name="Ma J."/>
        </authorList>
    </citation>
    <scope>NUCLEOTIDE SEQUENCE [LARGE SCALE GENOMIC DNA]</scope>
    <source>
        <strain evidence="7 8">IBRC-M 10256</strain>
    </source>
</reference>
<dbReference type="PROSITE" id="PS50893">
    <property type="entry name" value="ABC_TRANSPORTER_2"/>
    <property type="match status" value="1"/>
</dbReference>
<keyword evidence="8" id="KW-1185">Reference proteome</keyword>
<dbReference type="Proteomes" id="UP001595846">
    <property type="component" value="Unassembled WGS sequence"/>
</dbReference>
<dbReference type="CDD" id="cd03224">
    <property type="entry name" value="ABC_TM1139_LivF_branched"/>
    <property type="match status" value="1"/>
</dbReference>
<sequence length="237" mass="25878">MNSMLHVDGLHAGYGKALVLNGVDIEVEEGAIVCLIGPNGAGKSTVFRCIYNLLSPSRGSITFKGEEITGLSQRELLDRGLGYMLQRDAVFPEMTVRENLELGGYTAPDGVDTDDRLAEVYDLFPKLSTRESQQAGTLSGGERQMVEFARGLMQDPDMLLLDEPSAGLSPKNIDTVFEKVLEINELGVTILMIEQNVNTALDYADRGYVLENGQTRFDGPAETLLDQPEIRDAYLGG</sequence>
<evidence type="ECO:0000313" key="8">
    <source>
        <dbReference type="Proteomes" id="UP001595846"/>
    </source>
</evidence>
<keyword evidence="4 7" id="KW-0067">ATP-binding</keyword>
<evidence type="ECO:0000256" key="1">
    <source>
        <dbReference type="ARBA" id="ARBA00005417"/>
    </source>
</evidence>
<dbReference type="GO" id="GO:0005524">
    <property type="term" value="F:ATP binding"/>
    <property type="evidence" value="ECO:0007669"/>
    <property type="project" value="UniProtKB-KW"/>
</dbReference>
<keyword evidence="2" id="KW-0813">Transport</keyword>
<dbReference type="InterPro" id="IPR017871">
    <property type="entry name" value="ABC_transporter-like_CS"/>
</dbReference>
<evidence type="ECO:0000313" key="7">
    <source>
        <dbReference type="EMBL" id="MFC3959763.1"/>
    </source>
</evidence>
<accession>A0ABD5NRZ2</accession>
<dbReference type="InterPro" id="IPR003593">
    <property type="entry name" value="AAA+_ATPase"/>
</dbReference>
<evidence type="ECO:0000256" key="4">
    <source>
        <dbReference type="ARBA" id="ARBA00022840"/>
    </source>
</evidence>
<dbReference type="EMBL" id="JBHSAQ010000013">
    <property type="protein sequence ID" value="MFC3959763.1"/>
    <property type="molecule type" value="Genomic_DNA"/>
</dbReference>
<dbReference type="InterPro" id="IPR052156">
    <property type="entry name" value="BCAA_Transport_ATP-bd_LivF"/>
</dbReference>
<name>A0ABD5NRZ2_9EURY</name>
<evidence type="ECO:0000256" key="2">
    <source>
        <dbReference type="ARBA" id="ARBA00022448"/>
    </source>
</evidence>
<dbReference type="AlphaFoldDB" id="A0ABD5NRZ2"/>
<organism evidence="7 8">
    <name type="scientific">Halovivax cerinus</name>
    <dbReference type="NCBI Taxonomy" id="1487865"/>
    <lineage>
        <taxon>Archaea</taxon>
        <taxon>Methanobacteriati</taxon>
        <taxon>Methanobacteriota</taxon>
        <taxon>Stenosarchaea group</taxon>
        <taxon>Halobacteria</taxon>
        <taxon>Halobacteriales</taxon>
        <taxon>Natrialbaceae</taxon>
        <taxon>Halovivax</taxon>
    </lineage>
</organism>
<dbReference type="SMART" id="SM00382">
    <property type="entry name" value="AAA"/>
    <property type="match status" value="1"/>
</dbReference>
<dbReference type="PANTHER" id="PTHR43820">
    <property type="entry name" value="HIGH-AFFINITY BRANCHED-CHAIN AMINO ACID TRANSPORT ATP-BINDING PROTEIN LIVF"/>
    <property type="match status" value="1"/>
</dbReference>
<comment type="caution">
    <text evidence="7">The sequence shown here is derived from an EMBL/GenBank/DDBJ whole genome shotgun (WGS) entry which is preliminary data.</text>
</comment>
<proteinExistence type="inferred from homology"/>
<evidence type="ECO:0000256" key="3">
    <source>
        <dbReference type="ARBA" id="ARBA00022741"/>
    </source>
</evidence>
<dbReference type="PROSITE" id="PS00211">
    <property type="entry name" value="ABC_TRANSPORTER_1"/>
    <property type="match status" value="1"/>
</dbReference>
<evidence type="ECO:0000256" key="5">
    <source>
        <dbReference type="ARBA" id="ARBA00022970"/>
    </source>
</evidence>
<comment type="similarity">
    <text evidence="1">Belongs to the ABC transporter superfamily.</text>
</comment>
<dbReference type="Gene3D" id="3.40.50.300">
    <property type="entry name" value="P-loop containing nucleotide triphosphate hydrolases"/>
    <property type="match status" value="1"/>
</dbReference>
<dbReference type="GO" id="GO:0006865">
    <property type="term" value="P:amino acid transport"/>
    <property type="evidence" value="ECO:0007669"/>
    <property type="project" value="UniProtKB-KW"/>
</dbReference>
<dbReference type="PANTHER" id="PTHR43820:SF6">
    <property type="entry name" value="ABC TRANSPORTER ATP-BINDING PROTEIN"/>
    <property type="match status" value="1"/>
</dbReference>
<feature type="domain" description="ABC transporter" evidence="6">
    <location>
        <begin position="5"/>
        <end position="237"/>
    </location>
</feature>
<dbReference type="Pfam" id="PF00005">
    <property type="entry name" value="ABC_tran"/>
    <property type="match status" value="1"/>
</dbReference>
<protein>
    <submittedName>
        <fullName evidence="7">ABC transporter ATP-binding protein</fullName>
    </submittedName>
</protein>
<keyword evidence="5" id="KW-0029">Amino-acid transport</keyword>
<dbReference type="InterPro" id="IPR003439">
    <property type="entry name" value="ABC_transporter-like_ATP-bd"/>
</dbReference>
<dbReference type="RefSeq" id="WP_256533277.1">
    <property type="nucleotide sequence ID" value="NZ_CP101824.1"/>
</dbReference>
<dbReference type="GeneID" id="73902389"/>
<dbReference type="SUPFAM" id="SSF52540">
    <property type="entry name" value="P-loop containing nucleoside triphosphate hydrolases"/>
    <property type="match status" value="1"/>
</dbReference>
<evidence type="ECO:0000259" key="6">
    <source>
        <dbReference type="PROSITE" id="PS50893"/>
    </source>
</evidence>
<dbReference type="InterPro" id="IPR027417">
    <property type="entry name" value="P-loop_NTPase"/>
</dbReference>
<gene>
    <name evidence="7" type="ORF">ACFOUR_15480</name>
</gene>
<keyword evidence="3" id="KW-0547">Nucleotide-binding</keyword>